<feature type="domain" description="Ig-like" evidence="3">
    <location>
        <begin position="398"/>
        <end position="486"/>
    </location>
</feature>
<dbReference type="AlphaFoldDB" id="A0AAW0N8B7"/>
<dbReference type="EMBL" id="JBBPFD010000019">
    <property type="protein sequence ID" value="KAK7887006.1"/>
    <property type="molecule type" value="Genomic_DNA"/>
</dbReference>
<gene>
    <name evidence="4" type="ORF">WMY93_026627</name>
</gene>
<dbReference type="PANTHER" id="PTHR46484">
    <property type="entry name" value="SI:CH211-171H4.5-RELATED"/>
    <property type="match status" value="1"/>
</dbReference>
<evidence type="ECO:0000313" key="4">
    <source>
        <dbReference type="EMBL" id="KAK7887006.1"/>
    </source>
</evidence>
<feature type="transmembrane region" description="Helical" evidence="1">
    <location>
        <begin position="501"/>
        <end position="522"/>
    </location>
</feature>
<dbReference type="Proteomes" id="UP001460270">
    <property type="component" value="Unassembled WGS sequence"/>
</dbReference>
<dbReference type="InterPro" id="IPR007110">
    <property type="entry name" value="Ig-like_dom"/>
</dbReference>
<keyword evidence="1" id="KW-0472">Membrane</keyword>
<dbReference type="Gene3D" id="2.60.40.10">
    <property type="entry name" value="Immunoglobulins"/>
    <property type="match status" value="5"/>
</dbReference>
<dbReference type="PROSITE" id="PS50835">
    <property type="entry name" value="IG_LIKE"/>
    <property type="match status" value="4"/>
</dbReference>
<feature type="domain" description="Ig-like" evidence="3">
    <location>
        <begin position="128"/>
        <end position="219"/>
    </location>
</feature>
<keyword evidence="1" id="KW-1133">Transmembrane helix</keyword>
<accession>A0AAW0N8B7</accession>
<sequence>MSAFTKVLLLGFLLHSDQCDKFKATLPQNIKALQGSCVTIPCSFLIEKTHKENLNSKCKAVWKDINDNTLLDPKQETGDLTQKNCTTTFHEISPQHNQKYFFRLDCNNALQFTFKESGVIIQVKAAPPILKLTPPTVSVSEGESVSVQCSAPVPCLSLPPTLTWSPVLGHIQETLQEQQDKTYVKVSTLTFTASHLHHKNNITCSAVYSHAVQASVHMTSFVTYRPTNTRVTVSPSGPVTEHTNVSLTCSSDANPAVQHYHWYKADGGTHTLMGNSAVLHMKASRETTVIYCEAENELGTENSTVTHLEIHYPPRNTTVSLPAGPVTEHSHIMLNCSSDANPSVFYWYKADGGTHTQIGNSSVLNMKASRETVIFCEAQNHLGTDRSGVIKLDVQFPPQIVSLSSKCSGDSAQISCVCETEGNPFPLIHWSFPGVSPNTSISSEPLSDNALRSVLTVIKPQWRDSVTLVCHSTNSLGSDTHSFDVPVFEQETISKGDTMTVVFISLRVVSLLVFPCAFLVMIRSVNRHHNHRHHHHRATDMVVMEQLPVSNEMQTANSDEDFENAEN</sequence>
<comment type="caution">
    <text evidence="4">The sequence shown here is derived from an EMBL/GenBank/DDBJ whole genome shotgun (WGS) entry which is preliminary data.</text>
</comment>
<proteinExistence type="predicted"/>
<dbReference type="InterPro" id="IPR036179">
    <property type="entry name" value="Ig-like_dom_sf"/>
</dbReference>
<evidence type="ECO:0000259" key="3">
    <source>
        <dbReference type="PROSITE" id="PS50835"/>
    </source>
</evidence>
<reference evidence="5" key="1">
    <citation type="submission" date="2024-04" db="EMBL/GenBank/DDBJ databases">
        <title>Salinicola lusitanus LLJ914,a marine bacterium isolated from the Okinawa Trough.</title>
        <authorList>
            <person name="Li J."/>
        </authorList>
    </citation>
    <scope>NUCLEOTIDE SEQUENCE [LARGE SCALE GENOMIC DNA]</scope>
</reference>
<name>A0AAW0N8B7_9GOBI</name>
<protein>
    <recommendedName>
        <fullName evidence="3">Ig-like domain-containing protein</fullName>
    </recommendedName>
</protein>
<keyword evidence="5" id="KW-1185">Reference proteome</keyword>
<organism evidence="4 5">
    <name type="scientific">Mugilogobius chulae</name>
    <name type="common">yellowstripe goby</name>
    <dbReference type="NCBI Taxonomy" id="88201"/>
    <lineage>
        <taxon>Eukaryota</taxon>
        <taxon>Metazoa</taxon>
        <taxon>Chordata</taxon>
        <taxon>Craniata</taxon>
        <taxon>Vertebrata</taxon>
        <taxon>Euteleostomi</taxon>
        <taxon>Actinopterygii</taxon>
        <taxon>Neopterygii</taxon>
        <taxon>Teleostei</taxon>
        <taxon>Neoteleostei</taxon>
        <taxon>Acanthomorphata</taxon>
        <taxon>Gobiaria</taxon>
        <taxon>Gobiiformes</taxon>
        <taxon>Gobioidei</taxon>
        <taxon>Gobiidae</taxon>
        <taxon>Gobionellinae</taxon>
        <taxon>Mugilogobius</taxon>
    </lineage>
</organism>
<dbReference type="SMART" id="SM00409">
    <property type="entry name" value="IG"/>
    <property type="match status" value="5"/>
</dbReference>
<keyword evidence="1" id="KW-0812">Transmembrane</keyword>
<feature type="domain" description="Ig-like" evidence="3">
    <location>
        <begin position="314"/>
        <end position="395"/>
    </location>
</feature>
<dbReference type="InterPro" id="IPR003599">
    <property type="entry name" value="Ig_sub"/>
</dbReference>
<evidence type="ECO:0000256" key="1">
    <source>
        <dbReference type="SAM" id="Phobius"/>
    </source>
</evidence>
<evidence type="ECO:0000256" key="2">
    <source>
        <dbReference type="SAM" id="SignalP"/>
    </source>
</evidence>
<dbReference type="InterPro" id="IPR013783">
    <property type="entry name" value="Ig-like_fold"/>
</dbReference>
<feature type="signal peptide" evidence="2">
    <location>
        <begin position="1"/>
        <end position="19"/>
    </location>
</feature>
<keyword evidence="2" id="KW-0732">Signal</keyword>
<evidence type="ECO:0000313" key="5">
    <source>
        <dbReference type="Proteomes" id="UP001460270"/>
    </source>
</evidence>
<feature type="chain" id="PRO_5043564521" description="Ig-like domain-containing protein" evidence="2">
    <location>
        <begin position="20"/>
        <end position="567"/>
    </location>
</feature>
<dbReference type="SUPFAM" id="SSF48726">
    <property type="entry name" value="Immunoglobulin"/>
    <property type="match status" value="3"/>
</dbReference>
<feature type="domain" description="Ig-like" evidence="3">
    <location>
        <begin position="226"/>
        <end position="306"/>
    </location>
</feature>
<dbReference type="PANTHER" id="PTHR46484:SF8">
    <property type="entry name" value="B-CELL RECEPTOR CD22-LIKE-RELATED"/>
    <property type="match status" value="1"/>
</dbReference>